<feature type="transmembrane region" description="Helical" evidence="7">
    <location>
        <begin position="255"/>
        <end position="274"/>
    </location>
</feature>
<evidence type="ECO:0000256" key="7">
    <source>
        <dbReference type="RuleBase" id="RU363032"/>
    </source>
</evidence>
<dbReference type="GO" id="GO:0005886">
    <property type="term" value="C:plasma membrane"/>
    <property type="evidence" value="ECO:0007669"/>
    <property type="project" value="UniProtKB-SubCell"/>
</dbReference>
<evidence type="ECO:0000313" key="10">
    <source>
        <dbReference type="Proteomes" id="UP000287188"/>
    </source>
</evidence>
<feature type="transmembrane region" description="Helical" evidence="7">
    <location>
        <begin position="155"/>
        <end position="173"/>
    </location>
</feature>
<dbReference type="GO" id="GO:0055085">
    <property type="term" value="P:transmembrane transport"/>
    <property type="evidence" value="ECO:0007669"/>
    <property type="project" value="InterPro"/>
</dbReference>
<protein>
    <submittedName>
        <fullName evidence="9">Sugar ABC transporter permease</fullName>
    </submittedName>
</protein>
<keyword evidence="10" id="KW-1185">Reference proteome</keyword>
<dbReference type="SUPFAM" id="SSF161098">
    <property type="entry name" value="MetI-like"/>
    <property type="match status" value="1"/>
</dbReference>
<dbReference type="PANTHER" id="PTHR43744">
    <property type="entry name" value="ABC TRANSPORTER PERMEASE PROTEIN MG189-RELATED-RELATED"/>
    <property type="match status" value="1"/>
</dbReference>
<keyword evidence="5 7" id="KW-1133">Transmembrane helix</keyword>
<keyword evidence="2 7" id="KW-0813">Transport</keyword>
<dbReference type="CDD" id="cd06261">
    <property type="entry name" value="TM_PBP2"/>
    <property type="match status" value="1"/>
</dbReference>
<keyword evidence="3" id="KW-1003">Cell membrane</keyword>
<dbReference type="PANTHER" id="PTHR43744:SF12">
    <property type="entry name" value="ABC TRANSPORTER PERMEASE PROTEIN MG189-RELATED"/>
    <property type="match status" value="1"/>
</dbReference>
<dbReference type="Gene3D" id="1.10.3720.10">
    <property type="entry name" value="MetI-like"/>
    <property type="match status" value="1"/>
</dbReference>
<proteinExistence type="inferred from homology"/>
<name>A0A402ARV9_9CHLR</name>
<accession>A0A402ARV9</accession>
<keyword evidence="6 7" id="KW-0472">Membrane</keyword>
<dbReference type="Pfam" id="PF00528">
    <property type="entry name" value="BPD_transp_1"/>
    <property type="match status" value="1"/>
</dbReference>
<evidence type="ECO:0000256" key="1">
    <source>
        <dbReference type="ARBA" id="ARBA00004651"/>
    </source>
</evidence>
<comment type="caution">
    <text evidence="9">The sequence shown here is derived from an EMBL/GenBank/DDBJ whole genome shotgun (WGS) entry which is preliminary data.</text>
</comment>
<evidence type="ECO:0000259" key="8">
    <source>
        <dbReference type="PROSITE" id="PS50928"/>
    </source>
</evidence>
<dbReference type="PROSITE" id="PS50928">
    <property type="entry name" value="ABC_TM1"/>
    <property type="match status" value="1"/>
</dbReference>
<evidence type="ECO:0000313" key="9">
    <source>
        <dbReference type="EMBL" id="GCE21838.1"/>
    </source>
</evidence>
<reference evidence="10" key="1">
    <citation type="submission" date="2018-12" db="EMBL/GenBank/DDBJ databases">
        <title>Tengunoibacter tsumagoiensis gen. nov., sp. nov., Dictyobacter kobayashii sp. nov., D. alpinus sp. nov., and D. joshuensis sp. nov. and description of Dictyobacteraceae fam. nov. within the order Ktedonobacterales isolated from Tengu-no-mugimeshi.</title>
        <authorList>
            <person name="Wang C.M."/>
            <person name="Zheng Y."/>
            <person name="Sakai Y."/>
            <person name="Toyoda A."/>
            <person name="Minakuchi Y."/>
            <person name="Abe K."/>
            <person name="Yokota A."/>
            <person name="Yabe S."/>
        </authorList>
    </citation>
    <scope>NUCLEOTIDE SEQUENCE [LARGE SCALE GENOMIC DNA]</scope>
    <source>
        <strain evidence="10">Uno11</strain>
    </source>
</reference>
<dbReference type="InterPro" id="IPR035906">
    <property type="entry name" value="MetI-like_sf"/>
</dbReference>
<feature type="transmembrane region" description="Helical" evidence="7">
    <location>
        <begin position="83"/>
        <end position="107"/>
    </location>
</feature>
<dbReference type="EMBL" id="BIFS01000001">
    <property type="protein sequence ID" value="GCE21838.1"/>
    <property type="molecule type" value="Genomic_DNA"/>
</dbReference>
<dbReference type="RefSeq" id="WP_246035482.1">
    <property type="nucleotide sequence ID" value="NZ_BIFS01000001.1"/>
</dbReference>
<gene>
    <name evidence="9" type="ORF">KDK_56380</name>
</gene>
<dbReference type="AlphaFoldDB" id="A0A402ARV9"/>
<feature type="transmembrane region" description="Helical" evidence="7">
    <location>
        <begin position="24"/>
        <end position="45"/>
    </location>
</feature>
<dbReference type="InterPro" id="IPR000515">
    <property type="entry name" value="MetI-like"/>
</dbReference>
<organism evidence="9 10">
    <name type="scientific">Dictyobacter kobayashii</name>
    <dbReference type="NCBI Taxonomy" id="2014872"/>
    <lineage>
        <taxon>Bacteria</taxon>
        <taxon>Bacillati</taxon>
        <taxon>Chloroflexota</taxon>
        <taxon>Ktedonobacteria</taxon>
        <taxon>Ktedonobacterales</taxon>
        <taxon>Dictyobacteraceae</taxon>
        <taxon>Dictyobacter</taxon>
    </lineage>
</organism>
<evidence type="ECO:0000256" key="2">
    <source>
        <dbReference type="ARBA" id="ARBA00022448"/>
    </source>
</evidence>
<evidence type="ECO:0000256" key="3">
    <source>
        <dbReference type="ARBA" id="ARBA00022475"/>
    </source>
</evidence>
<feature type="transmembrane region" description="Helical" evidence="7">
    <location>
        <begin position="119"/>
        <end position="149"/>
    </location>
</feature>
<evidence type="ECO:0000256" key="4">
    <source>
        <dbReference type="ARBA" id="ARBA00022692"/>
    </source>
</evidence>
<feature type="transmembrane region" description="Helical" evidence="7">
    <location>
        <begin position="194"/>
        <end position="216"/>
    </location>
</feature>
<feature type="domain" description="ABC transmembrane type-1" evidence="8">
    <location>
        <begin position="84"/>
        <end position="274"/>
    </location>
</feature>
<dbReference type="Proteomes" id="UP000287188">
    <property type="component" value="Unassembled WGS sequence"/>
</dbReference>
<evidence type="ECO:0000256" key="5">
    <source>
        <dbReference type="ARBA" id="ARBA00022989"/>
    </source>
</evidence>
<comment type="subcellular location">
    <subcellularLocation>
        <location evidence="1 7">Cell membrane</location>
        <topology evidence="1 7">Multi-pass membrane protein</topology>
    </subcellularLocation>
</comment>
<evidence type="ECO:0000256" key="6">
    <source>
        <dbReference type="ARBA" id="ARBA00023136"/>
    </source>
</evidence>
<keyword evidence="4 7" id="KW-0812">Transmembrane</keyword>
<comment type="similarity">
    <text evidence="7">Belongs to the binding-protein-dependent transport system permease family.</text>
</comment>
<sequence>MISQSRSKQVADGRRRNYRTTQVLWRYLVVVLAALLAFFPIYWILISSLLNAHSAADVVPHFWPDWEWSNYARAWNLEPWVQFFLNSIFVATCTVVLAVLTSLLAGYAFGTMKFPGRNILFLLVLGLIMIPGEATLIPSYLIVSILGWIDSYQAQIIPYAVSISGIFLIRQFFLSLPASLWEAAQLDGCSRFGFLWRVAAPLARPAIAVVALQVFIGSWNAFLWPYLVTSSDAHRPIEVGLQAFMSGEGGTDPTGLAAAAAFTTLPVLLVFLLAQRQFIEGISAGSTKG</sequence>